<accession>A0A814HT77</accession>
<name>A0A814HT77_9BILA</name>
<evidence type="ECO:0000313" key="3">
    <source>
        <dbReference type="EMBL" id="CAF1013605.1"/>
    </source>
</evidence>
<dbReference type="Proteomes" id="UP000663882">
    <property type="component" value="Unassembled WGS sequence"/>
</dbReference>
<protein>
    <submittedName>
        <fullName evidence="3">Uncharacterized protein</fullName>
    </submittedName>
</protein>
<comment type="caution">
    <text evidence="3">The sequence shown here is derived from an EMBL/GenBank/DDBJ whole genome shotgun (WGS) entry which is preliminary data.</text>
</comment>
<evidence type="ECO:0000313" key="5">
    <source>
        <dbReference type="EMBL" id="CAF1409999.1"/>
    </source>
</evidence>
<proteinExistence type="predicted"/>
<evidence type="ECO:0000313" key="4">
    <source>
        <dbReference type="EMBL" id="CAF1085941.1"/>
    </source>
</evidence>
<organism evidence="3 6">
    <name type="scientific">Rotaria sordida</name>
    <dbReference type="NCBI Taxonomy" id="392033"/>
    <lineage>
        <taxon>Eukaryota</taxon>
        <taxon>Metazoa</taxon>
        <taxon>Spiralia</taxon>
        <taxon>Gnathifera</taxon>
        <taxon>Rotifera</taxon>
        <taxon>Eurotatoria</taxon>
        <taxon>Bdelloidea</taxon>
        <taxon>Philodinida</taxon>
        <taxon>Philodinidae</taxon>
        <taxon>Rotaria</taxon>
    </lineage>
</organism>
<feature type="compositionally biased region" description="Polar residues" evidence="1">
    <location>
        <begin position="1"/>
        <end position="21"/>
    </location>
</feature>
<dbReference type="EMBL" id="CAJNOU010003790">
    <property type="protein sequence ID" value="CAF1409999.1"/>
    <property type="molecule type" value="Genomic_DNA"/>
</dbReference>
<feature type="region of interest" description="Disordered" evidence="1">
    <location>
        <begin position="1"/>
        <end position="62"/>
    </location>
</feature>
<keyword evidence="2" id="KW-1133">Transmembrane helix</keyword>
<dbReference type="Proteomes" id="UP000663889">
    <property type="component" value="Unassembled WGS sequence"/>
</dbReference>
<dbReference type="Proteomes" id="UP000663864">
    <property type="component" value="Unassembled WGS sequence"/>
</dbReference>
<gene>
    <name evidence="3" type="ORF">RFH988_LOCUS14813</name>
    <name evidence="5" type="ORF">SEV965_LOCUS31820</name>
    <name evidence="4" type="ORF">ZHD862_LOCUS16831</name>
</gene>
<feature type="compositionally biased region" description="Low complexity" evidence="1">
    <location>
        <begin position="28"/>
        <end position="49"/>
    </location>
</feature>
<dbReference type="AlphaFoldDB" id="A0A814HT77"/>
<reference evidence="3" key="1">
    <citation type="submission" date="2021-02" db="EMBL/GenBank/DDBJ databases">
        <authorList>
            <person name="Nowell W R."/>
        </authorList>
    </citation>
    <scope>NUCLEOTIDE SEQUENCE</scope>
</reference>
<keyword evidence="2" id="KW-0812">Transmembrane</keyword>
<evidence type="ECO:0000313" key="6">
    <source>
        <dbReference type="Proteomes" id="UP000663882"/>
    </source>
</evidence>
<feature type="transmembrane region" description="Helical" evidence="2">
    <location>
        <begin position="90"/>
        <end position="112"/>
    </location>
</feature>
<keyword evidence="2" id="KW-0472">Membrane</keyword>
<dbReference type="EMBL" id="CAJNOT010000811">
    <property type="protein sequence ID" value="CAF1085941.1"/>
    <property type="molecule type" value="Genomic_DNA"/>
</dbReference>
<evidence type="ECO:0000256" key="2">
    <source>
        <dbReference type="SAM" id="Phobius"/>
    </source>
</evidence>
<evidence type="ECO:0000256" key="1">
    <source>
        <dbReference type="SAM" id="MobiDB-lite"/>
    </source>
</evidence>
<dbReference type="OrthoDB" id="10453929at2759"/>
<dbReference type="EMBL" id="CAJNOO010000698">
    <property type="protein sequence ID" value="CAF1013605.1"/>
    <property type="molecule type" value="Genomic_DNA"/>
</dbReference>
<sequence length="114" mass="11586">MSTEKAPSGEQSTETQRQGTAGTVGELATQNQTGGTAGQTSSGTGTAGQILPTATAESSMKATLSGATNTMTHCRTTLPLVQESGFNTELCFDIFVVSCVVSCVCLTFVVGIEA</sequence>